<feature type="region of interest" description="Disordered" evidence="3">
    <location>
        <begin position="2201"/>
        <end position="2370"/>
    </location>
</feature>
<reference evidence="4 5" key="1">
    <citation type="journal article" date="2018" name="IMA Fungus">
        <title>IMA Genome-F 10: Nine draft genome sequences of Claviceps purpurea s.lat., including C. arundinis, C. humidiphila, and C. cf. spartinae, pseudomolecules for the pitch canker pathogen Fusarium circinatum, draft genome of Davidsoniella eucalypti, Grosmannia galeiformis, Quambalaria eucalypti, and Teratosphaeria destructans.</title>
        <authorList>
            <person name="Wingfield B.D."/>
            <person name="Liu M."/>
            <person name="Nguyen H.D."/>
            <person name="Lane F.A."/>
            <person name="Morgan S.W."/>
            <person name="De Vos L."/>
            <person name="Wilken P.M."/>
            <person name="Duong T.A."/>
            <person name="Aylward J."/>
            <person name="Coetzee M.P."/>
            <person name="Dadej K."/>
            <person name="De Beer Z.W."/>
            <person name="Findlay W."/>
            <person name="Havenga M."/>
            <person name="Kolarik M."/>
            <person name="Menzies J.G."/>
            <person name="Naidoo K."/>
            <person name="Pochopski O."/>
            <person name="Shoukouhi P."/>
            <person name="Santana Q.C."/>
            <person name="Seifert K.A."/>
            <person name="Soal N."/>
            <person name="Steenkamp E.T."/>
            <person name="Tatham C.T."/>
            <person name="van der Nest M.A."/>
            <person name="Wingfield M.J."/>
        </authorList>
    </citation>
    <scope>NUCLEOTIDE SEQUENCE [LARGE SCALE GENOMIC DNA]</scope>
    <source>
        <strain evidence="4">CMW44962</strain>
    </source>
</reference>
<feature type="compositionally biased region" description="Basic and acidic residues" evidence="3">
    <location>
        <begin position="1117"/>
        <end position="1141"/>
    </location>
</feature>
<feature type="coiled-coil region" evidence="2">
    <location>
        <begin position="1648"/>
        <end position="1760"/>
    </location>
</feature>
<feature type="region of interest" description="Disordered" evidence="3">
    <location>
        <begin position="280"/>
        <end position="339"/>
    </location>
</feature>
<feature type="region of interest" description="Disordered" evidence="3">
    <location>
        <begin position="352"/>
        <end position="407"/>
    </location>
</feature>
<evidence type="ECO:0000256" key="1">
    <source>
        <dbReference type="ARBA" id="ARBA00023054"/>
    </source>
</evidence>
<evidence type="ECO:0000256" key="2">
    <source>
        <dbReference type="SAM" id="Coils"/>
    </source>
</evidence>
<feature type="region of interest" description="Disordered" evidence="3">
    <location>
        <begin position="1053"/>
        <end position="1072"/>
    </location>
</feature>
<feature type="compositionally biased region" description="Basic and acidic residues" evidence="3">
    <location>
        <begin position="1482"/>
        <end position="1498"/>
    </location>
</feature>
<comment type="caution">
    <text evidence="4">The sequence shown here is derived from an EMBL/GenBank/DDBJ whole genome shotgun (WGS) entry which is preliminary data.</text>
</comment>
<gene>
    <name evidence="4" type="ORF">Tdes44962_MAKER08124</name>
</gene>
<feature type="region of interest" description="Disordered" evidence="3">
    <location>
        <begin position="1014"/>
        <end position="1045"/>
    </location>
</feature>
<accession>A0A9W7SX57</accession>
<feature type="compositionally biased region" description="Basic and acidic residues" evidence="3">
    <location>
        <begin position="300"/>
        <end position="338"/>
    </location>
</feature>
<organism evidence="4 5">
    <name type="scientific">Teratosphaeria destructans</name>
    <dbReference type="NCBI Taxonomy" id="418781"/>
    <lineage>
        <taxon>Eukaryota</taxon>
        <taxon>Fungi</taxon>
        <taxon>Dikarya</taxon>
        <taxon>Ascomycota</taxon>
        <taxon>Pezizomycotina</taxon>
        <taxon>Dothideomycetes</taxon>
        <taxon>Dothideomycetidae</taxon>
        <taxon>Mycosphaerellales</taxon>
        <taxon>Teratosphaeriaceae</taxon>
        <taxon>Teratosphaeria</taxon>
    </lineage>
</organism>
<dbReference type="PANTHER" id="PTHR32083:SF0">
    <property type="entry name" value="CILIA AND FLAGELLA-ASSOCIATED PROTEIN 58"/>
    <property type="match status" value="1"/>
</dbReference>
<keyword evidence="1 2" id="KW-0175">Coiled coil</keyword>
<sequence length="2370" mass="261458">SYSYSVGRAVPAKRASTCVTHPKSSWGSSAGRSVPCSNVSSKVRDEGLINLDPVRANTSVHVLLHHLFHITDPTLFCDRVLDFGRRLKARQHTINWHAFTKTSHASAASESHQLCGARTDERSVVAQSENRSPPTALANEPRLPSSPVPTAAAYDVSVTSPAPSSSIASRGRERREDKLLSPDHSRLPRAPRTPAGSIGSRPKDDRSEYYTAVWGSPYDRTSSPPQSAHTAWSELVPSEDHLESSPAQFGLDHLIPSRLAHLSFPEPDPSLWANAITEEDFSQTPRSRTKRWVQLPEPPGSDKAHWWSDESRQASETEEKQRERQGQGQHNSRDKNRTLDQQTFLDILRDSQSAHSGGMSSGMYASRWADTPPPEEVVAPKRSALSSVKPEKPEGKESKGPNTEIPHNVAADKVKELSAAAEEQAQFKQRGSVSAKRDNAAEAEALASVASSPVKKQHLEPPRLRKRVSWRGKNCIISMPNLDFEALGLAFPLSHEEIERRLKSFEDQGYSTRGFDLAHDGPLAGAEQVHVKPVYPDEAQSRLEATQSRPAVMLPDLNKWKAYEDFLLEQKLAALGVDIGGDAQPAPAPAVFGQELSRQNSSQYPPLPFSPPIPTGSSGSMIGRPGMSRGHSHTMSVASPMSPGAGPYGHARGQSTFTGPFGFPQQQQQPQVQSPLGGPPQQQFPQPGQQQFPQFALGRNVSPAQLAALRPDLGALGALRGPGSPLSQQVFAQSPQDHSRGVMDQQRRESSYSQKSVAQPPLPSFQMSNPNQYMQQQLPSLHQTPALPELPEEDEEKLRENNVGIQKSAHAELPSYVPPHKRAQIQDNVAVPTPTRGHHHNISEGFERDLAEKEERHQAVRNNMVEVAEEQTDSTLAGPLKAQQERATDAPAIVSERDPLSRDIAVKESPKMHRKTASRFGGFNVAAPSFTFNPKAEFKPGAGFQPASSIGSNSSFNPTSSVGSNSATGFQAATRDFTFGVPMPQTYSNLGHTRQTSSGSLNVNAIAFMPSKPVTEATPKSAPAPRMEFGSSPATQPKSDFSFSSIGPTFKANAVPPWQPANEPAGSGATRSSIFGKVNIPEIVKPTRKNKAVAIVKPKSADGPSRNEDEELEDDDGRIMQSEDRLKRTRGGKKDDGDEVPRFAVPDSLPQPTIVPSTILSPDEEPPTSPLRAPSEDTTVKEVDEEVEEAEEEVADKAVDTVRKVLEDQRSRSSQPVEAVKEKPTHGHKHSSSLSALAMPFQPFTSAGGKPAAAEQERSRDHHDSISDLEDGEIDEREDSPSFSHVQDEVKSSLVSQMSFNALGGQHEPSFDEIDAVMRHLNEKDNEEADTLPGSMPDPEKQYRESAISELPPELPPLSWQDDKPLDGVTYLPEWSRSEAPSPSPRRLGQQLPISKFALPPPDAGDHVPQSLANGWPHQVHRLNKGNVGEEPMSDWSDMLSEPEEEKLRSRTTFFDSHVEDLIAGAIERRLQPFEEKLEGLVKHRSDGSRARSSDHHSLKPNSSTVESDADDEDDLPDETRQRPVSSRGAGGKDKKTDQIKAAVLEALREHIELPRLVSQSAYDIADLHSALADMKVSFARAVSSSLELDDIKAIVEDALNRQSQAVVPIALEQQIAKSDTHEHKRELSELEGRLNETLAGALEEANLRRAVEEREAETRRLLRLAEEEVQLLRDSSRDDGGRVSAMEEERRELHLRIERADEEKHRAEEKAKNLEQENEAMQETLDEYRKSRDKWLKDLDEAKRERVILEDSVATLERQVEEGRESSSAMKRRLERLHADMASAAGLLASEKAAWKAREDDWRTTCEALEAEKAAHARQRQEMEEELRVARVAVGEVADARNALDQMKLTHMSLEEVIRKLQGDLGEQQTVAAKWERDFHDVRESARLEVQRTRMALESEVELANNHVNATRLELESELLKMRTELETAKMEAETNKARHERMLEDEDAARREALRKVNHANSVALDEARSKYEITIKDMQALHARQLQHACEDKERSEYILNERLSLSDARLQHANDRILHLQERVEVAKSAAQAAAMSAQSRGALPVPMHSAAVPPEKISPQALRESILVLQEQLQEREARIEKLQNQVDKEGPAKLKQRDDEISWLRELLAVRSEDLTDLVNTLSQPVFDRDNVRDIAIRIRANLQMEQQEKERFGYGGQSMGGQALASLSSFATPKAAVTGLGSAFSKWRNAMESSALKIPPPPTRPLPPGHGRTATPSRPSSSRPTVSKAEGKPNALPPNYLEGLMTPPASNIRSTPSPETTMSLPPPRLQSSQGSKREGSGALRPASFSSQRSTSGMLFRPGSYDRDAEDSAVPEELAEDSFVGEADDDLGDVVDDEPPAFRNRSLEEEMEGSEDGEEVETPA</sequence>
<feature type="compositionally biased region" description="Pro residues" evidence="3">
    <location>
        <begin position="605"/>
        <end position="614"/>
    </location>
</feature>
<feature type="coiled-coil region" evidence="2">
    <location>
        <begin position="1913"/>
        <end position="1958"/>
    </location>
</feature>
<feature type="compositionally biased region" description="Basic and acidic residues" evidence="3">
    <location>
        <begin position="170"/>
        <end position="186"/>
    </location>
</feature>
<feature type="compositionally biased region" description="Basic and acidic residues" evidence="3">
    <location>
        <begin position="737"/>
        <end position="750"/>
    </location>
</feature>
<proteinExistence type="predicted"/>
<feature type="compositionally biased region" description="Low complexity" evidence="3">
    <location>
        <begin position="2219"/>
        <end position="2234"/>
    </location>
</feature>
<feature type="compositionally biased region" description="Polar residues" evidence="3">
    <location>
        <begin position="219"/>
        <end position="230"/>
    </location>
</feature>
<feature type="region of interest" description="Disordered" evidence="3">
    <location>
        <begin position="1094"/>
        <end position="1291"/>
    </location>
</feature>
<feature type="region of interest" description="Disordered" evidence="3">
    <location>
        <begin position="719"/>
        <end position="770"/>
    </location>
</feature>
<feature type="compositionally biased region" description="Acidic residues" evidence="3">
    <location>
        <begin position="2355"/>
        <end position="2370"/>
    </location>
</feature>
<feature type="region of interest" description="Disordered" evidence="3">
    <location>
        <begin position="107"/>
        <end position="239"/>
    </location>
</feature>
<feature type="compositionally biased region" description="Acidic residues" evidence="3">
    <location>
        <begin position="1183"/>
        <end position="1194"/>
    </location>
</feature>
<feature type="compositionally biased region" description="Polar residues" evidence="3">
    <location>
        <begin position="2255"/>
        <end position="2281"/>
    </location>
</feature>
<feature type="compositionally biased region" description="Basic and acidic residues" evidence="3">
    <location>
        <begin position="1195"/>
        <end position="1211"/>
    </location>
</feature>
<feature type="compositionally biased region" description="Polar residues" evidence="3">
    <location>
        <begin position="725"/>
        <end position="736"/>
    </location>
</feature>
<feature type="compositionally biased region" description="Low complexity" evidence="3">
    <location>
        <begin position="659"/>
        <end position="691"/>
    </location>
</feature>
<keyword evidence="5" id="KW-1185">Reference proteome</keyword>
<evidence type="ECO:0000313" key="5">
    <source>
        <dbReference type="Proteomes" id="UP001138500"/>
    </source>
</evidence>
<dbReference type="GO" id="GO:0005856">
    <property type="term" value="C:cytoskeleton"/>
    <property type="evidence" value="ECO:0007669"/>
    <property type="project" value="TreeGrafter"/>
</dbReference>
<feature type="coiled-coil region" evidence="2">
    <location>
        <begin position="843"/>
        <end position="870"/>
    </location>
</feature>
<feature type="compositionally biased region" description="Pro residues" evidence="3">
    <location>
        <begin position="2205"/>
        <end position="2215"/>
    </location>
</feature>
<evidence type="ECO:0000256" key="3">
    <source>
        <dbReference type="SAM" id="MobiDB-lite"/>
    </source>
</evidence>
<feature type="compositionally biased region" description="Acidic residues" evidence="3">
    <location>
        <begin position="1267"/>
        <end position="1278"/>
    </location>
</feature>
<feature type="compositionally biased region" description="Polar residues" evidence="3">
    <location>
        <begin position="1032"/>
        <end position="1045"/>
    </location>
</feature>
<feature type="compositionally biased region" description="Acidic residues" evidence="3">
    <location>
        <begin position="2332"/>
        <end position="2345"/>
    </location>
</feature>
<feature type="region of interest" description="Disordered" evidence="3">
    <location>
        <begin position="420"/>
        <end position="439"/>
    </location>
</feature>
<feature type="compositionally biased region" description="Basic and acidic residues" evidence="3">
    <location>
        <begin position="1255"/>
        <end position="1266"/>
    </location>
</feature>
<feature type="compositionally biased region" description="Low complexity" evidence="3">
    <location>
        <begin position="1373"/>
        <end position="1387"/>
    </location>
</feature>
<feature type="compositionally biased region" description="Polar residues" evidence="3">
    <location>
        <begin position="1150"/>
        <end position="1160"/>
    </location>
</feature>
<feature type="compositionally biased region" description="Acidic residues" evidence="3">
    <location>
        <begin position="1508"/>
        <end position="1517"/>
    </location>
</feature>
<feature type="region of interest" description="Disordered" evidence="3">
    <location>
        <begin position="1303"/>
        <end position="1454"/>
    </location>
</feature>
<dbReference type="EMBL" id="RIBY02000657">
    <property type="protein sequence ID" value="KAH9838961.1"/>
    <property type="molecule type" value="Genomic_DNA"/>
</dbReference>
<feature type="compositionally biased region" description="Polar residues" evidence="3">
    <location>
        <begin position="2294"/>
        <end position="2303"/>
    </location>
</feature>
<dbReference type="OrthoDB" id="1293114at2759"/>
<feature type="coiled-coil region" evidence="2">
    <location>
        <begin position="1807"/>
        <end position="1865"/>
    </location>
</feature>
<reference evidence="4 5" key="2">
    <citation type="journal article" date="2021" name="Curr. Genet.">
        <title>Genetic response to nitrogen starvation in the aggressive Eucalyptus foliar pathogen Teratosphaeria destructans.</title>
        <authorList>
            <person name="Havenga M."/>
            <person name="Wingfield B.D."/>
            <person name="Wingfield M.J."/>
            <person name="Dreyer L.L."/>
            <person name="Roets F."/>
            <person name="Aylward J."/>
        </authorList>
    </citation>
    <scope>NUCLEOTIDE SEQUENCE [LARGE SCALE GENOMIC DNA]</scope>
    <source>
        <strain evidence="4">CMW44962</strain>
    </source>
</reference>
<feature type="region of interest" description="Disordered" evidence="3">
    <location>
        <begin position="1482"/>
        <end position="1537"/>
    </location>
</feature>
<name>A0A9W7SX57_9PEZI</name>
<feature type="compositionally biased region" description="Basic and acidic residues" evidence="3">
    <location>
        <begin position="389"/>
        <end position="399"/>
    </location>
</feature>
<dbReference type="PANTHER" id="PTHR32083">
    <property type="entry name" value="CILIA AND FLAGELLA-ASSOCIATED PROTEIN 58-RELATED"/>
    <property type="match status" value="1"/>
</dbReference>
<dbReference type="Proteomes" id="UP001138500">
    <property type="component" value="Unassembled WGS sequence"/>
</dbReference>
<evidence type="ECO:0000313" key="4">
    <source>
        <dbReference type="EMBL" id="KAH9838961.1"/>
    </source>
</evidence>
<feature type="non-terminal residue" evidence="4">
    <location>
        <position position="1"/>
    </location>
</feature>
<feature type="region of interest" description="Disordered" evidence="3">
    <location>
        <begin position="596"/>
        <end position="691"/>
    </location>
</feature>
<feature type="compositionally biased region" description="Acidic residues" evidence="3">
    <location>
        <begin position="2314"/>
        <end position="2326"/>
    </location>
</feature>
<protein>
    <submittedName>
        <fullName evidence="4">Microtubule-associated protein futsch-like</fullName>
    </submittedName>
</protein>
<feature type="compositionally biased region" description="Polar residues" evidence="3">
    <location>
        <begin position="157"/>
        <end position="168"/>
    </location>
</feature>